<dbReference type="AlphaFoldDB" id="A0A3N0XVE3"/>
<proteinExistence type="predicted"/>
<comment type="caution">
    <text evidence="1">The sequence shown here is derived from an EMBL/GenBank/DDBJ whole genome shotgun (WGS) entry which is preliminary data.</text>
</comment>
<gene>
    <name evidence="1" type="ORF">DPX16_15225</name>
</gene>
<evidence type="ECO:0000313" key="1">
    <source>
        <dbReference type="EMBL" id="ROJ78700.1"/>
    </source>
</evidence>
<protein>
    <submittedName>
        <fullName evidence="1">Uncharacterized protein</fullName>
    </submittedName>
</protein>
<sequence length="99" mass="10540">MCRGQAGSRANWDGQAHILVVKGCNCTDNTGLTRALKIMGQVTRVKADGQSSARGEIPHGILFQQQGPQTADGAMLPVGGLQISPDQDVATWDTRQFCT</sequence>
<dbReference type="Proteomes" id="UP000281406">
    <property type="component" value="Unassembled WGS sequence"/>
</dbReference>
<dbReference type="EMBL" id="RJVU01059333">
    <property type="protein sequence ID" value="ROJ78700.1"/>
    <property type="molecule type" value="Genomic_DNA"/>
</dbReference>
<name>A0A3N0XVE3_ANAGA</name>
<accession>A0A3N0XVE3</accession>
<evidence type="ECO:0000313" key="2">
    <source>
        <dbReference type="Proteomes" id="UP000281406"/>
    </source>
</evidence>
<keyword evidence="2" id="KW-1185">Reference proteome</keyword>
<reference evidence="1 2" key="1">
    <citation type="submission" date="2018-10" db="EMBL/GenBank/DDBJ databases">
        <title>Genome assembly for a Yunnan-Guizhou Plateau 3E fish, Anabarilius grahami (Regan), and its evolutionary and genetic applications.</title>
        <authorList>
            <person name="Jiang W."/>
        </authorList>
    </citation>
    <scope>NUCLEOTIDE SEQUENCE [LARGE SCALE GENOMIC DNA]</scope>
    <source>
        <strain evidence="1">AG-KIZ</strain>
        <tissue evidence="1">Muscle</tissue>
    </source>
</reference>
<organism evidence="1 2">
    <name type="scientific">Anabarilius grahami</name>
    <name type="common">Kanglang fish</name>
    <name type="synonym">Barilius grahami</name>
    <dbReference type="NCBI Taxonomy" id="495550"/>
    <lineage>
        <taxon>Eukaryota</taxon>
        <taxon>Metazoa</taxon>
        <taxon>Chordata</taxon>
        <taxon>Craniata</taxon>
        <taxon>Vertebrata</taxon>
        <taxon>Euteleostomi</taxon>
        <taxon>Actinopterygii</taxon>
        <taxon>Neopterygii</taxon>
        <taxon>Teleostei</taxon>
        <taxon>Ostariophysi</taxon>
        <taxon>Cypriniformes</taxon>
        <taxon>Xenocyprididae</taxon>
        <taxon>Xenocypridinae</taxon>
        <taxon>Xenocypridinae incertae sedis</taxon>
        <taxon>Anabarilius</taxon>
    </lineage>
</organism>